<proteinExistence type="predicted"/>
<protein>
    <submittedName>
        <fullName evidence="1">Uncharacterized protein</fullName>
    </submittedName>
</protein>
<organism evidence="1 2">
    <name type="scientific">Frigoriflavimonas asaccharolytica</name>
    <dbReference type="NCBI Taxonomy" id="2735899"/>
    <lineage>
        <taxon>Bacteria</taxon>
        <taxon>Pseudomonadati</taxon>
        <taxon>Bacteroidota</taxon>
        <taxon>Flavobacteriia</taxon>
        <taxon>Flavobacteriales</taxon>
        <taxon>Weeksellaceae</taxon>
        <taxon>Frigoriflavimonas</taxon>
    </lineage>
</organism>
<dbReference type="Proteomes" id="UP000610746">
    <property type="component" value="Unassembled WGS sequence"/>
</dbReference>
<gene>
    <name evidence="1" type="ORF">HNQ03_000136</name>
</gene>
<dbReference type="RefSeq" id="WP_173777706.1">
    <property type="nucleotide sequence ID" value="NZ_JABSNO010000001.1"/>
</dbReference>
<evidence type="ECO:0000313" key="1">
    <source>
        <dbReference type="EMBL" id="NRS91071.1"/>
    </source>
</evidence>
<evidence type="ECO:0000313" key="2">
    <source>
        <dbReference type="Proteomes" id="UP000610746"/>
    </source>
</evidence>
<dbReference type="AlphaFoldDB" id="A0A8J8G4S9"/>
<keyword evidence="2" id="KW-1185">Reference proteome</keyword>
<comment type="caution">
    <text evidence="1">The sequence shown here is derived from an EMBL/GenBank/DDBJ whole genome shotgun (WGS) entry which is preliminary data.</text>
</comment>
<name>A0A8J8G4S9_9FLAO</name>
<sequence length="177" mass="21006">MADKIILKISSIFSIDMDFAIEDLNNVLKLQLKTLDKIVNYEEYDDKVELILDKMIISAKNNIPYLNAAKELNDLCSKHYQWDTFELELDKTKNQEFVELFNSFIKYKYENSRKKEKLRNRLILDGSTISLITYFNLKEKRFAIESPNQKSHPKLVRILKELMQHFNANFSINSKKM</sequence>
<reference evidence="1" key="1">
    <citation type="submission" date="2020-05" db="EMBL/GenBank/DDBJ databases">
        <title>Genomic Encyclopedia of Type Strains, Phase IV (KMG-V): Genome sequencing to study the core and pangenomes of soil and plant-associated prokaryotes.</title>
        <authorList>
            <person name="Whitman W."/>
        </authorList>
    </citation>
    <scope>NUCLEOTIDE SEQUENCE</scope>
    <source>
        <strain evidence="1">16F</strain>
    </source>
</reference>
<dbReference type="EMBL" id="JABSNO010000001">
    <property type="protein sequence ID" value="NRS91071.1"/>
    <property type="molecule type" value="Genomic_DNA"/>
</dbReference>
<accession>A0A8J8G4S9</accession>